<evidence type="ECO:0000256" key="1">
    <source>
        <dbReference type="SAM" id="MobiDB-lite"/>
    </source>
</evidence>
<accession>A0ABR3SR65</accession>
<keyword evidence="2" id="KW-1133">Transmembrane helix</keyword>
<keyword evidence="2" id="KW-0472">Membrane</keyword>
<dbReference type="Gene3D" id="1.20.58.320">
    <property type="entry name" value="TPR-like"/>
    <property type="match status" value="1"/>
</dbReference>
<dbReference type="Gene3D" id="1.25.40.10">
    <property type="entry name" value="Tetratricopeptide repeat domain"/>
    <property type="match status" value="1"/>
</dbReference>
<dbReference type="SUPFAM" id="SSF48452">
    <property type="entry name" value="TPR-like"/>
    <property type="match status" value="1"/>
</dbReference>
<feature type="region of interest" description="Disordered" evidence="1">
    <location>
        <begin position="1"/>
        <end position="27"/>
    </location>
</feature>
<evidence type="ECO:0000313" key="4">
    <source>
        <dbReference type="Proteomes" id="UP001521116"/>
    </source>
</evidence>
<evidence type="ECO:0000256" key="2">
    <source>
        <dbReference type="SAM" id="Phobius"/>
    </source>
</evidence>
<dbReference type="Proteomes" id="UP001521116">
    <property type="component" value="Unassembled WGS sequence"/>
</dbReference>
<dbReference type="EMBL" id="JAJVDC020000071">
    <property type="protein sequence ID" value="KAL1627572.1"/>
    <property type="molecule type" value="Genomic_DNA"/>
</dbReference>
<protein>
    <recommendedName>
        <fullName evidence="5">Transmembrane protein</fullName>
    </recommendedName>
</protein>
<evidence type="ECO:0000313" key="3">
    <source>
        <dbReference type="EMBL" id="KAL1627572.1"/>
    </source>
</evidence>
<dbReference type="InterPro" id="IPR010323">
    <property type="entry name" value="DUF924"/>
</dbReference>
<comment type="caution">
    <text evidence="3">The sequence shown here is derived from an EMBL/GenBank/DDBJ whole genome shotgun (WGS) entry which is preliminary data.</text>
</comment>
<reference evidence="3 4" key="1">
    <citation type="submission" date="2024-02" db="EMBL/GenBank/DDBJ databases">
        <title>De novo assembly and annotation of 12 fungi associated with fruit tree decline syndrome in Ontario, Canada.</title>
        <authorList>
            <person name="Sulman M."/>
            <person name="Ellouze W."/>
            <person name="Ilyukhin E."/>
        </authorList>
    </citation>
    <scope>NUCLEOTIDE SEQUENCE [LARGE SCALE GENOMIC DNA]</scope>
    <source>
        <strain evidence="3 4">M1-105</strain>
    </source>
</reference>
<name>A0ABR3SR65_9PEZI</name>
<organism evidence="3 4">
    <name type="scientific">Neofusicoccum ribis</name>
    <dbReference type="NCBI Taxonomy" id="45134"/>
    <lineage>
        <taxon>Eukaryota</taxon>
        <taxon>Fungi</taxon>
        <taxon>Dikarya</taxon>
        <taxon>Ascomycota</taxon>
        <taxon>Pezizomycotina</taxon>
        <taxon>Dothideomycetes</taxon>
        <taxon>Dothideomycetes incertae sedis</taxon>
        <taxon>Botryosphaeriales</taxon>
        <taxon>Botryosphaeriaceae</taxon>
        <taxon>Neofusicoccum</taxon>
    </lineage>
</organism>
<feature type="region of interest" description="Disordered" evidence="1">
    <location>
        <begin position="302"/>
        <end position="325"/>
    </location>
</feature>
<dbReference type="InterPro" id="IPR011990">
    <property type="entry name" value="TPR-like_helical_dom_sf"/>
</dbReference>
<dbReference type="Pfam" id="PF06041">
    <property type="entry name" value="DUF924"/>
    <property type="match status" value="1"/>
</dbReference>
<keyword evidence="4" id="KW-1185">Reference proteome</keyword>
<proteinExistence type="predicted"/>
<keyword evidence="2" id="KW-0812">Transmembrane</keyword>
<sequence>MADVKEQGIDTPQQSRNPRKRKSKREIRQTAKGIQAVIAIVISIVIAILAGMSSSPVFTLNRRLFNYALVRKVWFGDLPATATAASQADIKRWFGMGSPEDKAAFDNTCISSFRDALISIGPDAYPLPPLNASGNSTYAAELAHAPQIAAPFVEELDAAAANASDIRGGEEARADTALGLVLLLDQMSRNIFRADQKLIYTHYDRISRSLVRHVLAASPRADLHPKYRAAPVFRLWFYMPLLHSEFPEDHRKYMEIVEELVAELERGGDAEAVQYARYSLDPGHKNVIDRFGRYPHRNEALGRTTTKEEQEWLDAGGSYYGSNKK</sequence>
<feature type="transmembrane region" description="Helical" evidence="2">
    <location>
        <begin position="30"/>
        <end position="52"/>
    </location>
</feature>
<evidence type="ECO:0008006" key="5">
    <source>
        <dbReference type="Google" id="ProtNLM"/>
    </source>
</evidence>
<gene>
    <name evidence="3" type="ORF">SLS56_006293</name>
</gene>